<gene>
    <name evidence="3" type="ORF">Tco_0729350</name>
</gene>
<keyword evidence="4" id="KW-1185">Reference proteome</keyword>
<evidence type="ECO:0000256" key="2">
    <source>
        <dbReference type="SAM" id="Phobius"/>
    </source>
</evidence>
<dbReference type="Pfam" id="PF01554">
    <property type="entry name" value="MatE"/>
    <property type="match status" value="1"/>
</dbReference>
<comment type="caution">
    <text evidence="3">The sequence shown here is derived from an EMBL/GenBank/DDBJ whole genome shotgun (WGS) entry which is preliminary data.</text>
</comment>
<evidence type="ECO:0000256" key="1">
    <source>
        <dbReference type="ARBA" id="ARBA00010199"/>
    </source>
</evidence>
<accession>A0ABQ4YNM4</accession>
<dbReference type="Proteomes" id="UP001151760">
    <property type="component" value="Unassembled WGS sequence"/>
</dbReference>
<proteinExistence type="inferred from homology"/>
<evidence type="ECO:0000313" key="3">
    <source>
        <dbReference type="EMBL" id="GJS79469.1"/>
    </source>
</evidence>
<dbReference type="InterPro" id="IPR002528">
    <property type="entry name" value="MATE_fam"/>
</dbReference>
<dbReference type="EMBL" id="BQNB010010600">
    <property type="protein sequence ID" value="GJS79469.1"/>
    <property type="molecule type" value="Genomic_DNA"/>
</dbReference>
<comment type="similarity">
    <text evidence="1">Belongs to the multi antimicrobial extrusion (MATE) (TC 2.A.66.1) family.</text>
</comment>
<keyword evidence="2" id="KW-0812">Transmembrane</keyword>
<reference evidence="3" key="2">
    <citation type="submission" date="2022-01" db="EMBL/GenBank/DDBJ databases">
        <authorList>
            <person name="Yamashiro T."/>
            <person name="Shiraishi A."/>
            <person name="Satake H."/>
            <person name="Nakayama K."/>
        </authorList>
    </citation>
    <scope>NUCLEOTIDE SEQUENCE</scope>
</reference>
<organism evidence="3 4">
    <name type="scientific">Tanacetum coccineum</name>
    <dbReference type="NCBI Taxonomy" id="301880"/>
    <lineage>
        <taxon>Eukaryota</taxon>
        <taxon>Viridiplantae</taxon>
        <taxon>Streptophyta</taxon>
        <taxon>Embryophyta</taxon>
        <taxon>Tracheophyta</taxon>
        <taxon>Spermatophyta</taxon>
        <taxon>Magnoliopsida</taxon>
        <taxon>eudicotyledons</taxon>
        <taxon>Gunneridae</taxon>
        <taxon>Pentapetalae</taxon>
        <taxon>asterids</taxon>
        <taxon>campanulids</taxon>
        <taxon>Asterales</taxon>
        <taxon>Asteraceae</taxon>
        <taxon>Asteroideae</taxon>
        <taxon>Anthemideae</taxon>
        <taxon>Anthemidinae</taxon>
        <taxon>Tanacetum</taxon>
    </lineage>
</organism>
<reference evidence="3" key="1">
    <citation type="journal article" date="2022" name="Int. J. Mol. Sci.">
        <title>Draft Genome of Tanacetum Coccineum: Genomic Comparison of Closely Related Tanacetum-Family Plants.</title>
        <authorList>
            <person name="Yamashiro T."/>
            <person name="Shiraishi A."/>
            <person name="Nakayama K."/>
            <person name="Satake H."/>
        </authorList>
    </citation>
    <scope>NUCLEOTIDE SEQUENCE</scope>
</reference>
<protein>
    <submittedName>
        <fullName evidence="3">MATE efflux family protein</fullName>
    </submittedName>
</protein>
<keyword evidence="2" id="KW-0472">Membrane</keyword>
<sequence length="214" mass="24244">MKGVSILEKKVLGLVSNKFDDQEKVVGWLCLGEICGDSWDKQNTQVSISIRLSRGPYKTAYLQEELAKQYRDYYYYLVSTKGIQQRTWDPGIQEHSKQHLGDKPSLATTKFERKIMEKGLLMAERPWRSDYVLVEEVKRACNIALPMVVVMVSQNLLRVVSMSMVGHLGELELAGTAVATSLANVTGFSLLVMFLHLLYLHVHFSLSSLTTRES</sequence>
<evidence type="ECO:0000313" key="4">
    <source>
        <dbReference type="Proteomes" id="UP001151760"/>
    </source>
</evidence>
<feature type="transmembrane region" description="Helical" evidence="2">
    <location>
        <begin position="140"/>
        <end position="157"/>
    </location>
</feature>
<feature type="transmembrane region" description="Helical" evidence="2">
    <location>
        <begin position="177"/>
        <end position="200"/>
    </location>
</feature>
<keyword evidence="2" id="KW-1133">Transmembrane helix</keyword>
<name>A0ABQ4YNM4_9ASTR</name>